<dbReference type="AlphaFoldDB" id="A0A2Z6R1R4"/>
<protein>
    <submittedName>
        <fullName evidence="1">Uncharacterized protein</fullName>
    </submittedName>
</protein>
<name>A0A2Z6R1R4_9GLOM</name>
<evidence type="ECO:0000313" key="1">
    <source>
        <dbReference type="EMBL" id="GBB91524.1"/>
    </source>
</evidence>
<dbReference type="Proteomes" id="UP000247702">
    <property type="component" value="Unassembled WGS sequence"/>
</dbReference>
<keyword evidence="2" id="KW-1185">Reference proteome</keyword>
<organism evidence="1 2">
    <name type="scientific">Rhizophagus clarus</name>
    <dbReference type="NCBI Taxonomy" id="94130"/>
    <lineage>
        <taxon>Eukaryota</taxon>
        <taxon>Fungi</taxon>
        <taxon>Fungi incertae sedis</taxon>
        <taxon>Mucoromycota</taxon>
        <taxon>Glomeromycotina</taxon>
        <taxon>Glomeromycetes</taxon>
        <taxon>Glomerales</taxon>
        <taxon>Glomeraceae</taxon>
        <taxon>Rhizophagus</taxon>
    </lineage>
</organism>
<accession>A0A2Z6R1R4</accession>
<dbReference type="EMBL" id="BEXD01000989">
    <property type="protein sequence ID" value="GBB91524.1"/>
    <property type="molecule type" value="Genomic_DNA"/>
</dbReference>
<proteinExistence type="predicted"/>
<comment type="caution">
    <text evidence="1">The sequence shown here is derived from an EMBL/GenBank/DDBJ whole genome shotgun (WGS) entry which is preliminary data.</text>
</comment>
<reference evidence="1 2" key="1">
    <citation type="submission" date="2017-11" db="EMBL/GenBank/DDBJ databases">
        <title>The genome of Rhizophagus clarus HR1 reveals common genetic basis of auxotrophy among arbuscular mycorrhizal fungi.</title>
        <authorList>
            <person name="Kobayashi Y."/>
        </authorList>
    </citation>
    <scope>NUCLEOTIDE SEQUENCE [LARGE SCALE GENOMIC DNA]</scope>
    <source>
        <strain evidence="1 2">HR1</strain>
    </source>
</reference>
<evidence type="ECO:0000313" key="2">
    <source>
        <dbReference type="Proteomes" id="UP000247702"/>
    </source>
</evidence>
<sequence>MDIDLIGVNAPSNLSEVPNKQDYYLKNPYILELQTLPNDTFMVNSPFNKDNDHKGKLCNSETPTNQLDKDETSIDMDRLMITDEVTQNPKATLENLKNKSLTASTKDSIHAIKTEESPVTYDAYIKLADIEEYFANDNKLAFIEILTRDFHDFLGVEINKDDSEIIIKNSTYKGMNNMV</sequence>
<gene>
    <name evidence="1" type="ORF">RclHR1_18890003</name>
</gene>